<dbReference type="InterPro" id="IPR036390">
    <property type="entry name" value="WH_DNA-bd_sf"/>
</dbReference>
<keyword evidence="1" id="KW-0472">Membrane</keyword>
<dbReference type="EMBL" id="SWLG01000005">
    <property type="protein sequence ID" value="TLS37883.1"/>
    <property type="molecule type" value="Genomic_DNA"/>
</dbReference>
<gene>
    <name evidence="2" type="ORF">FCL54_08680</name>
</gene>
<dbReference type="Proteomes" id="UP000308230">
    <property type="component" value="Unassembled WGS sequence"/>
</dbReference>
<evidence type="ECO:0008006" key="4">
    <source>
        <dbReference type="Google" id="ProtNLM"/>
    </source>
</evidence>
<sequence length="150" mass="17291">MINWLALLAGMLAVAAILLFRILFMKNRKRSQIEQHLILWVLFDFTEKQVIGSSKSNIIDGIDTNSMEKLLKFDHMAIQRALKKMEKRGEVYKVGESWHITQKGINVMSRLLSDYRTMQMNLLTKVDCSQIACPLLTTGLLERYLDDIDG</sequence>
<keyword evidence="3" id="KW-1185">Reference proteome</keyword>
<dbReference type="AlphaFoldDB" id="A0A5R9FAI1"/>
<name>A0A5R9FAI1_9BACL</name>
<comment type="caution">
    <text evidence="2">The sequence shown here is derived from an EMBL/GenBank/DDBJ whole genome shotgun (WGS) entry which is preliminary data.</text>
</comment>
<dbReference type="RefSeq" id="WP_138125392.1">
    <property type="nucleotide sequence ID" value="NZ_SWLG01000005.1"/>
</dbReference>
<reference evidence="2 3" key="1">
    <citation type="submission" date="2019-04" db="EMBL/GenBank/DDBJ databases">
        <title>Bacillus caeni sp. nov., a bacterium isolated from mangrove sediment.</title>
        <authorList>
            <person name="Huang H."/>
            <person name="Mo K."/>
            <person name="Hu Y."/>
        </authorList>
    </citation>
    <scope>NUCLEOTIDE SEQUENCE [LARGE SCALE GENOMIC DNA]</scope>
    <source>
        <strain evidence="2 3">HB172195</strain>
    </source>
</reference>
<dbReference type="SUPFAM" id="SSF46785">
    <property type="entry name" value="Winged helix' DNA-binding domain"/>
    <property type="match status" value="1"/>
</dbReference>
<evidence type="ECO:0000313" key="3">
    <source>
        <dbReference type="Proteomes" id="UP000308230"/>
    </source>
</evidence>
<evidence type="ECO:0000256" key="1">
    <source>
        <dbReference type="SAM" id="Phobius"/>
    </source>
</evidence>
<accession>A0A5R9FAI1</accession>
<keyword evidence="1" id="KW-1133">Transmembrane helix</keyword>
<protein>
    <recommendedName>
        <fullName evidence="4">MarR family transcriptional regulator</fullName>
    </recommendedName>
</protein>
<proteinExistence type="predicted"/>
<evidence type="ECO:0000313" key="2">
    <source>
        <dbReference type="EMBL" id="TLS37883.1"/>
    </source>
</evidence>
<feature type="transmembrane region" description="Helical" evidence="1">
    <location>
        <begin position="6"/>
        <end position="24"/>
    </location>
</feature>
<keyword evidence="1" id="KW-0812">Transmembrane</keyword>
<organism evidence="2 3">
    <name type="scientific">Exobacillus caeni</name>
    <dbReference type="NCBI Taxonomy" id="2574798"/>
    <lineage>
        <taxon>Bacteria</taxon>
        <taxon>Bacillati</taxon>
        <taxon>Bacillota</taxon>
        <taxon>Bacilli</taxon>
        <taxon>Bacillales</taxon>
        <taxon>Guptibacillaceae</taxon>
        <taxon>Exobacillus</taxon>
    </lineage>
</organism>